<gene>
    <name evidence="1" type="ORF">HK100_009109</name>
</gene>
<dbReference type="AlphaFoldDB" id="A0AAD5SPV8"/>
<dbReference type="Proteomes" id="UP001211907">
    <property type="component" value="Unassembled WGS sequence"/>
</dbReference>
<organism evidence="1 2">
    <name type="scientific">Physocladia obscura</name>
    <dbReference type="NCBI Taxonomy" id="109957"/>
    <lineage>
        <taxon>Eukaryota</taxon>
        <taxon>Fungi</taxon>
        <taxon>Fungi incertae sedis</taxon>
        <taxon>Chytridiomycota</taxon>
        <taxon>Chytridiomycota incertae sedis</taxon>
        <taxon>Chytridiomycetes</taxon>
        <taxon>Chytridiales</taxon>
        <taxon>Chytriomycetaceae</taxon>
        <taxon>Physocladia</taxon>
    </lineage>
</organism>
<protein>
    <submittedName>
        <fullName evidence="1">Uncharacterized protein</fullName>
    </submittedName>
</protein>
<evidence type="ECO:0000313" key="2">
    <source>
        <dbReference type="Proteomes" id="UP001211907"/>
    </source>
</evidence>
<comment type="caution">
    <text evidence="1">The sequence shown here is derived from an EMBL/GenBank/DDBJ whole genome shotgun (WGS) entry which is preliminary data.</text>
</comment>
<reference evidence="1" key="1">
    <citation type="submission" date="2020-05" db="EMBL/GenBank/DDBJ databases">
        <title>Phylogenomic resolution of chytrid fungi.</title>
        <authorList>
            <person name="Stajich J.E."/>
            <person name="Amses K."/>
            <person name="Simmons R."/>
            <person name="Seto K."/>
            <person name="Myers J."/>
            <person name="Bonds A."/>
            <person name="Quandt C.A."/>
            <person name="Barry K."/>
            <person name="Liu P."/>
            <person name="Grigoriev I."/>
            <person name="Longcore J.E."/>
            <person name="James T.Y."/>
        </authorList>
    </citation>
    <scope>NUCLEOTIDE SEQUENCE</scope>
    <source>
        <strain evidence="1">JEL0513</strain>
    </source>
</reference>
<evidence type="ECO:0000313" key="1">
    <source>
        <dbReference type="EMBL" id="KAJ3085263.1"/>
    </source>
</evidence>
<keyword evidence="2" id="KW-1185">Reference proteome</keyword>
<name>A0AAD5SPV8_9FUNG</name>
<accession>A0AAD5SPV8</accession>
<sequence>MAENLNTTDFLTKVWVSAEELYGPVDVEPFKRRMNALESLKDSNVVNRSFDLFLALSGATETVTARTLQLKKIRARQTDEQMRSLGLFGIG</sequence>
<proteinExistence type="predicted"/>
<dbReference type="EMBL" id="JADGJH010004585">
    <property type="protein sequence ID" value="KAJ3085263.1"/>
    <property type="molecule type" value="Genomic_DNA"/>
</dbReference>